<sequence length="73" mass="7715">MPRQSSIWPRVSLASASASRVNAGSASSTPAPSDVSDHQERQYPAGFLGAWVATVAPARVDTPLDAEIWDHSP</sequence>
<feature type="compositionally biased region" description="Polar residues" evidence="1">
    <location>
        <begin position="20"/>
        <end position="31"/>
    </location>
</feature>
<keyword evidence="3" id="KW-1185">Reference proteome</keyword>
<reference evidence="2" key="2">
    <citation type="submission" date="2023-05" db="EMBL/GenBank/DDBJ databases">
        <authorList>
            <consortium name="Lawrence Berkeley National Laboratory"/>
            <person name="Steindorff A."/>
            <person name="Hensen N."/>
            <person name="Bonometti L."/>
            <person name="Westerberg I."/>
            <person name="Brannstrom I.O."/>
            <person name="Guillou S."/>
            <person name="Cros-Aarteil S."/>
            <person name="Calhoun S."/>
            <person name="Haridas S."/>
            <person name="Kuo A."/>
            <person name="Mondo S."/>
            <person name="Pangilinan J."/>
            <person name="Riley R."/>
            <person name="Labutti K."/>
            <person name="Andreopoulos B."/>
            <person name="Lipzen A."/>
            <person name="Chen C."/>
            <person name="Yanf M."/>
            <person name="Daum C."/>
            <person name="Ng V."/>
            <person name="Clum A."/>
            <person name="Ohm R."/>
            <person name="Martin F."/>
            <person name="Silar P."/>
            <person name="Natvig D."/>
            <person name="Lalanne C."/>
            <person name="Gautier V."/>
            <person name="Ament-Velasquez S.L."/>
            <person name="Kruys A."/>
            <person name="Hutchinson M.I."/>
            <person name="Powell A.J."/>
            <person name="Barry K."/>
            <person name="Miller A.N."/>
            <person name="Grigoriev I.V."/>
            <person name="Debuchy R."/>
            <person name="Gladieux P."/>
            <person name="Thoren M.H."/>
            <person name="Johannesson H."/>
        </authorList>
    </citation>
    <scope>NUCLEOTIDE SEQUENCE</scope>
    <source>
        <strain evidence="2">CBS 123565</strain>
    </source>
</reference>
<evidence type="ECO:0000313" key="2">
    <source>
        <dbReference type="EMBL" id="KAK4131117.1"/>
    </source>
</evidence>
<proteinExistence type="predicted"/>
<reference evidence="2" key="1">
    <citation type="journal article" date="2023" name="Mol. Phylogenet. Evol.">
        <title>Genome-scale phylogeny and comparative genomics of the fungal order Sordariales.</title>
        <authorList>
            <person name="Hensen N."/>
            <person name="Bonometti L."/>
            <person name="Westerberg I."/>
            <person name="Brannstrom I.O."/>
            <person name="Guillou S."/>
            <person name="Cros-Aarteil S."/>
            <person name="Calhoun S."/>
            <person name="Haridas S."/>
            <person name="Kuo A."/>
            <person name="Mondo S."/>
            <person name="Pangilinan J."/>
            <person name="Riley R."/>
            <person name="LaButti K."/>
            <person name="Andreopoulos B."/>
            <person name="Lipzen A."/>
            <person name="Chen C."/>
            <person name="Yan M."/>
            <person name="Daum C."/>
            <person name="Ng V."/>
            <person name="Clum A."/>
            <person name="Steindorff A."/>
            <person name="Ohm R.A."/>
            <person name="Martin F."/>
            <person name="Silar P."/>
            <person name="Natvig D.O."/>
            <person name="Lalanne C."/>
            <person name="Gautier V."/>
            <person name="Ament-Velasquez S.L."/>
            <person name="Kruys A."/>
            <person name="Hutchinson M.I."/>
            <person name="Powell A.J."/>
            <person name="Barry K."/>
            <person name="Miller A.N."/>
            <person name="Grigoriev I.V."/>
            <person name="Debuchy R."/>
            <person name="Gladieux P."/>
            <person name="Hiltunen Thoren M."/>
            <person name="Johannesson H."/>
        </authorList>
    </citation>
    <scope>NUCLEOTIDE SEQUENCE</scope>
    <source>
        <strain evidence="2">CBS 123565</strain>
    </source>
</reference>
<dbReference type="AlphaFoldDB" id="A0AAN6UDQ0"/>
<organism evidence="2 3">
    <name type="scientific">Trichocladium antarcticum</name>
    <dbReference type="NCBI Taxonomy" id="1450529"/>
    <lineage>
        <taxon>Eukaryota</taxon>
        <taxon>Fungi</taxon>
        <taxon>Dikarya</taxon>
        <taxon>Ascomycota</taxon>
        <taxon>Pezizomycotina</taxon>
        <taxon>Sordariomycetes</taxon>
        <taxon>Sordariomycetidae</taxon>
        <taxon>Sordariales</taxon>
        <taxon>Chaetomiaceae</taxon>
        <taxon>Trichocladium</taxon>
    </lineage>
</organism>
<comment type="caution">
    <text evidence="2">The sequence shown here is derived from an EMBL/GenBank/DDBJ whole genome shotgun (WGS) entry which is preliminary data.</text>
</comment>
<accession>A0AAN6UDQ0</accession>
<gene>
    <name evidence="2" type="ORF">BT67DRAFT_444899</name>
</gene>
<dbReference type="EMBL" id="MU853427">
    <property type="protein sequence ID" value="KAK4131117.1"/>
    <property type="molecule type" value="Genomic_DNA"/>
</dbReference>
<protein>
    <submittedName>
        <fullName evidence="2">Uncharacterized protein</fullName>
    </submittedName>
</protein>
<evidence type="ECO:0000256" key="1">
    <source>
        <dbReference type="SAM" id="MobiDB-lite"/>
    </source>
</evidence>
<evidence type="ECO:0000313" key="3">
    <source>
        <dbReference type="Proteomes" id="UP001304895"/>
    </source>
</evidence>
<feature type="region of interest" description="Disordered" evidence="1">
    <location>
        <begin position="18"/>
        <end position="40"/>
    </location>
</feature>
<name>A0AAN6UDQ0_9PEZI</name>
<dbReference type="Proteomes" id="UP001304895">
    <property type="component" value="Unassembled WGS sequence"/>
</dbReference>